<dbReference type="AlphaFoldDB" id="A0AAD9G773"/>
<reference evidence="3" key="1">
    <citation type="journal article" date="2014" name="Nucleic Acids Res.">
        <title>The evolutionary dynamics of variant antigen genes in Babesia reveal a history of genomic innovation underlying host-parasite interaction.</title>
        <authorList>
            <person name="Jackson A.P."/>
            <person name="Otto T.D."/>
            <person name="Darby A."/>
            <person name="Ramaprasad A."/>
            <person name="Xia D."/>
            <person name="Echaide I.E."/>
            <person name="Farber M."/>
            <person name="Gahlot S."/>
            <person name="Gamble J."/>
            <person name="Gupta D."/>
            <person name="Gupta Y."/>
            <person name="Jackson L."/>
            <person name="Malandrin L."/>
            <person name="Malas T.B."/>
            <person name="Moussa E."/>
            <person name="Nair M."/>
            <person name="Reid A.J."/>
            <person name="Sanders M."/>
            <person name="Sharma J."/>
            <person name="Tracey A."/>
            <person name="Quail M.A."/>
            <person name="Weir W."/>
            <person name="Wastling J.M."/>
            <person name="Hall N."/>
            <person name="Willadsen P."/>
            <person name="Lingelbach K."/>
            <person name="Shiels B."/>
            <person name="Tait A."/>
            <person name="Berriman M."/>
            <person name="Allred D.R."/>
            <person name="Pain A."/>
        </authorList>
    </citation>
    <scope>NUCLEOTIDE SEQUENCE</scope>
    <source>
        <strain evidence="3">1802A</strain>
    </source>
</reference>
<dbReference type="PROSITE" id="PS50082">
    <property type="entry name" value="WD_REPEATS_2"/>
    <property type="match status" value="1"/>
</dbReference>
<evidence type="ECO:0000313" key="4">
    <source>
        <dbReference type="Proteomes" id="UP001195914"/>
    </source>
</evidence>
<feature type="repeat" description="WD" evidence="1">
    <location>
        <begin position="293"/>
        <end position="334"/>
    </location>
</feature>
<organism evidence="3 4">
    <name type="scientific">Babesia divergens</name>
    <dbReference type="NCBI Taxonomy" id="32595"/>
    <lineage>
        <taxon>Eukaryota</taxon>
        <taxon>Sar</taxon>
        <taxon>Alveolata</taxon>
        <taxon>Apicomplexa</taxon>
        <taxon>Aconoidasida</taxon>
        <taxon>Piroplasmida</taxon>
        <taxon>Babesiidae</taxon>
        <taxon>Babesia</taxon>
    </lineage>
</organism>
<protein>
    <submittedName>
        <fullName evidence="3">WD domain, G-beta repeat containing protein</fullName>
    </submittedName>
</protein>
<dbReference type="InterPro" id="IPR011047">
    <property type="entry name" value="Quinoprotein_ADH-like_sf"/>
</dbReference>
<keyword evidence="4" id="KW-1185">Reference proteome</keyword>
<evidence type="ECO:0000256" key="1">
    <source>
        <dbReference type="PROSITE-ProRule" id="PRU00221"/>
    </source>
</evidence>
<dbReference type="SUPFAM" id="SSF50998">
    <property type="entry name" value="Quinoprotein alcohol dehydrogenase-like"/>
    <property type="match status" value="1"/>
</dbReference>
<evidence type="ECO:0000256" key="2">
    <source>
        <dbReference type="SAM" id="MobiDB-lite"/>
    </source>
</evidence>
<dbReference type="InterPro" id="IPR036322">
    <property type="entry name" value="WD40_repeat_dom_sf"/>
</dbReference>
<gene>
    <name evidence="3" type="ORF">X943_002172</name>
</gene>
<feature type="region of interest" description="Disordered" evidence="2">
    <location>
        <begin position="207"/>
        <end position="238"/>
    </location>
</feature>
<dbReference type="InterPro" id="IPR001680">
    <property type="entry name" value="WD40_rpt"/>
</dbReference>
<sequence>MSHKLSLIRIYDSQTSSVNAVAFSPCGQYIAAARQPFAVEIYNVETRVHITSLRESDEHTAIRTILWIPKKDGLNGNTLSCYRIVTIGLNAVITAWDLELLLPVVGEVTTSVNDLQKSCCSYGGAIFSAALSHCASRVLIACDDGCVRSFLLWTSADKESREPELAFEKVYTCHSKSVLSVCTLPDGSFFCGTSDSIIFKYNPSSDAPASKMKLPSSKKQHAPAHKKRKGNQNGTEMENEAKDNQIAMSTDDNLDPQIWALVYILKHDLVASGDSSGSVILWDVKTCTMHKMFTQHCADVLCLAVGSDGDTLFSGGVDTQITVYAYNETNYVKSNAVVGWSANGVKYFHKGDVRCLAIHPNDDRIVSSGSDGILTISRGMKHQNNKKCKSNLILLNIPSWVGTPVVMNHDKSLALCHYRDHCDLWYVPKESHDEGEMPYKLASIRLRSDEGQIVAAHMSPDAKVIAVANQKRLQLLKFNVENLEIRSEKDEIGYAVVHAMHFVSNTELLVSHLKPGSNTFLLSKLDVTTKEMKPMKIQMNDPIIKIDVARFNLDDTPDKSLAILYTLEGYVYLIDMQTEDMHELPKFENGHRVVSTCASPDFKYMAVFSKGSLFYFYNLEKRSIITYDGDIIHRVPNKICNSNVQIYSAIWHNQNDMNRIFIQTSNNVYSIKIDDGLFGVEQKQNRQEPAKTSVTANARQKIYIGPRKFSDAPSVTRYLCQPPALFNALLPELQKLKPTEDEDAVQTSVSIGRYLGIKKAKFLVHLELDKTENGLQLIAFYMPPPQNSIFHRKRYGT</sequence>
<dbReference type="GO" id="GO:0032040">
    <property type="term" value="C:small-subunit processome"/>
    <property type="evidence" value="ECO:0007669"/>
    <property type="project" value="TreeGrafter"/>
</dbReference>
<keyword evidence="1" id="KW-0853">WD repeat</keyword>
<dbReference type="GO" id="GO:0000462">
    <property type="term" value="P:maturation of SSU-rRNA from tricistronic rRNA transcript (SSU-rRNA, 5.8S rRNA, LSU-rRNA)"/>
    <property type="evidence" value="ECO:0007669"/>
    <property type="project" value="InterPro"/>
</dbReference>
<dbReference type="GO" id="GO:0030686">
    <property type="term" value="C:90S preribosome"/>
    <property type="evidence" value="ECO:0007669"/>
    <property type="project" value="InterPro"/>
</dbReference>
<dbReference type="InterPro" id="IPR046351">
    <property type="entry name" value="UTP4"/>
</dbReference>
<feature type="compositionally biased region" description="Basic residues" evidence="2">
    <location>
        <begin position="216"/>
        <end position="230"/>
    </location>
</feature>
<dbReference type="InterPro" id="IPR015943">
    <property type="entry name" value="WD40/YVTN_repeat-like_dom_sf"/>
</dbReference>
<dbReference type="GO" id="GO:0034455">
    <property type="term" value="C:t-UTP complex"/>
    <property type="evidence" value="ECO:0007669"/>
    <property type="project" value="TreeGrafter"/>
</dbReference>
<dbReference type="PANTHER" id="PTHR44163">
    <property type="entry name" value="U3 SMALL NUCLEOLAR RNA-ASSOCIATED PROTEIN 4 HOMOLOG"/>
    <property type="match status" value="1"/>
</dbReference>
<name>A0AAD9G773_BABDI</name>
<reference evidence="3" key="2">
    <citation type="submission" date="2021-05" db="EMBL/GenBank/DDBJ databases">
        <authorList>
            <person name="Pain A."/>
        </authorList>
    </citation>
    <scope>NUCLEOTIDE SEQUENCE</scope>
    <source>
        <strain evidence="3">1802A</strain>
    </source>
</reference>
<proteinExistence type="predicted"/>
<dbReference type="SUPFAM" id="SSF50978">
    <property type="entry name" value="WD40 repeat-like"/>
    <property type="match status" value="1"/>
</dbReference>
<dbReference type="GO" id="GO:0003723">
    <property type="term" value="F:RNA binding"/>
    <property type="evidence" value="ECO:0007669"/>
    <property type="project" value="TreeGrafter"/>
</dbReference>
<accession>A0AAD9G773</accession>
<dbReference type="Proteomes" id="UP001195914">
    <property type="component" value="Unassembled WGS sequence"/>
</dbReference>
<dbReference type="Gene3D" id="2.130.10.10">
    <property type="entry name" value="YVTN repeat-like/Quinoprotein amine dehydrogenase"/>
    <property type="match status" value="4"/>
</dbReference>
<evidence type="ECO:0000313" key="3">
    <source>
        <dbReference type="EMBL" id="KAK1933100.1"/>
    </source>
</evidence>
<dbReference type="SMART" id="SM00320">
    <property type="entry name" value="WD40"/>
    <property type="match status" value="7"/>
</dbReference>
<dbReference type="PANTHER" id="PTHR44163:SF1">
    <property type="entry name" value="U3 SMALL NUCLEOLAR RNA-ASSOCIATED PROTEIN 4 HOMOLOG"/>
    <property type="match status" value="1"/>
</dbReference>
<comment type="caution">
    <text evidence="3">The sequence shown here is derived from an EMBL/GenBank/DDBJ whole genome shotgun (WGS) entry which is preliminary data.</text>
</comment>
<dbReference type="EMBL" id="JAHBMH010000073">
    <property type="protein sequence ID" value="KAK1933100.1"/>
    <property type="molecule type" value="Genomic_DNA"/>
</dbReference>
<dbReference type="Pfam" id="PF00400">
    <property type="entry name" value="WD40"/>
    <property type="match status" value="4"/>
</dbReference>